<feature type="compositionally biased region" description="Basic residues" evidence="1">
    <location>
        <begin position="84"/>
        <end position="97"/>
    </location>
</feature>
<gene>
    <name evidence="2" type="primary">MUSTN1</name>
    <name evidence="2" type="ORF">A306_00010762</name>
</gene>
<dbReference type="AlphaFoldDB" id="A0A2I0LSJ7"/>
<feature type="region of interest" description="Disordered" evidence="1">
    <location>
        <begin position="50"/>
        <end position="97"/>
    </location>
</feature>
<reference evidence="2 3" key="1">
    <citation type="journal article" date="2013" name="Science">
        <title>Genomic diversity and evolution of the head crest in the rock pigeon.</title>
        <authorList>
            <person name="Shapiro M.D."/>
            <person name="Kronenberg Z."/>
            <person name="Li C."/>
            <person name="Domyan E.T."/>
            <person name="Pan H."/>
            <person name="Campbell M."/>
            <person name="Tan H."/>
            <person name="Huff C.D."/>
            <person name="Hu H."/>
            <person name="Vickrey A.I."/>
            <person name="Nielsen S.C."/>
            <person name="Stringham S.A."/>
            <person name="Hu H."/>
            <person name="Willerslev E."/>
            <person name="Gilbert M.T."/>
            <person name="Yandell M."/>
            <person name="Zhang G."/>
            <person name="Wang J."/>
        </authorList>
    </citation>
    <scope>NUCLEOTIDE SEQUENCE [LARGE SCALE GENOMIC DNA]</scope>
    <source>
        <tissue evidence="2">Blood</tissue>
    </source>
</reference>
<evidence type="ECO:0000256" key="1">
    <source>
        <dbReference type="SAM" id="MobiDB-lite"/>
    </source>
</evidence>
<accession>A0A2I0LSJ7</accession>
<sequence length="97" mass="10902">FNNNSLCQPELSRVLLWENDPANDFMLDALYKSRKKTGVCRAHGLDLIKAGKPPREGLRGSERCSHVPASPCEKEASPCEGRRPQRSQRKPFQKPGN</sequence>
<feature type="non-terminal residue" evidence="2">
    <location>
        <position position="1"/>
    </location>
</feature>
<dbReference type="EMBL" id="AKCR02000111">
    <property type="protein sequence ID" value="PKK20405.1"/>
    <property type="molecule type" value="Genomic_DNA"/>
</dbReference>
<proteinExistence type="predicted"/>
<evidence type="ECO:0000313" key="3">
    <source>
        <dbReference type="Proteomes" id="UP000053872"/>
    </source>
</evidence>
<feature type="compositionally biased region" description="Basic and acidic residues" evidence="1">
    <location>
        <begin position="53"/>
        <end position="65"/>
    </location>
</feature>
<evidence type="ECO:0000313" key="2">
    <source>
        <dbReference type="EMBL" id="PKK20405.1"/>
    </source>
</evidence>
<protein>
    <submittedName>
        <fullName evidence="2">Musculoskeletal, embryonic nuclear protein 1</fullName>
    </submittedName>
</protein>
<name>A0A2I0LSJ7_COLLI</name>
<comment type="caution">
    <text evidence="2">The sequence shown here is derived from an EMBL/GenBank/DDBJ whole genome shotgun (WGS) entry which is preliminary data.</text>
</comment>
<keyword evidence="3" id="KW-1185">Reference proteome</keyword>
<organism evidence="2 3">
    <name type="scientific">Columba livia</name>
    <name type="common">Rock dove</name>
    <dbReference type="NCBI Taxonomy" id="8932"/>
    <lineage>
        <taxon>Eukaryota</taxon>
        <taxon>Metazoa</taxon>
        <taxon>Chordata</taxon>
        <taxon>Craniata</taxon>
        <taxon>Vertebrata</taxon>
        <taxon>Euteleostomi</taxon>
        <taxon>Archelosauria</taxon>
        <taxon>Archosauria</taxon>
        <taxon>Dinosauria</taxon>
        <taxon>Saurischia</taxon>
        <taxon>Theropoda</taxon>
        <taxon>Coelurosauria</taxon>
        <taxon>Aves</taxon>
        <taxon>Neognathae</taxon>
        <taxon>Neoaves</taxon>
        <taxon>Columbimorphae</taxon>
        <taxon>Columbiformes</taxon>
        <taxon>Columbidae</taxon>
        <taxon>Columba</taxon>
    </lineage>
</organism>
<dbReference type="Proteomes" id="UP000053872">
    <property type="component" value="Unassembled WGS sequence"/>
</dbReference>
<feature type="compositionally biased region" description="Basic and acidic residues" evidence="1">
    <location>
        <begin position="72"/>
        <end position="83"/>
    </location>
</feature>
<dbReference type="InParanoid" id="A0A2I0LSJ7"/>